<evidence type="ECO:0000259" key="23">
    <source>
        <dbReference type="PROSITE" id="PS51779"/>
    </source>
</evidence>
<evidence type="ECO:0000256" key="18">
    <source>
        <dbReference type="ARBA" id="ARBA00023306"/>
    </source>
</evidence>
<dbReference type="InterPro" id="IPR036615">
    <property type="entry name" value="Mur_ligase_C_dom_sf"/>
</dbReference>
<evidence type="ECO:0000256" key="9">
    <source>
        <dbReference type="ARBA" id="ARBA00022618"/>
    </source>
</evidence>
<dbReference type="Pfam" id="PF08245">
    <property type="entry name" value="Mur_ligase_M"/>
    <property type="match status" value="1"/>
</dbReference>
<dbReference type="GO" id="GO:0046872">
    <property type="term" value="F:metal ion binding"/>
    <property type="evidence" value="ECO:0007669"/>
    <property type="project" value="InterPro"/>
</dbReference>
<dbReference type="EMBL" id="LR901241">
    <property type="protein sequence ID" value="CAD7248154.1"/>
    <property type="molecule type" value="Genomic_DNA"/>
</dbReference>
<dbReference type="InterPro" id="IPR005548">
    <property type="entry name" value="Cell_div_FtsQ/DivIB_C"/>
</dbReference>
<dbReference type="HAMAP" id="MF_00909">
    <property type="entry name" value="FtsZ"/>
    <property type="match status" value="1"/>
</dbReference>
<dbReference type="InterPro" id="IPR003494">
    <property type="entry name" value="SHS2_FtsA"/>
</dbReference>
<dbReference type="HAMAP" id="MF_02033">
    <property type="entry name" value="FtsA"/>
    <property type="match status" value="1"/>
</dbReference>
<dbReference type="EC" id="6.3.2.8" evidence="5"/>
<keyword evidence="8" id="KW-0436">Ligase</keyword>
<dbReference type="Gene3D" id="3.30.1490.110">
    <property type="match status" value="1"/>
</dbReference>
<keyword evidence="15" id="KW-1133">Transmembrane helix</keyword>
<evidence type="ECO:0000256" key="10">
    <source>
        <dbReference type="ARBA" id="ARBA00022692"/>
    </source>
</evidence>
<dbReference type="InterPro" id="IPR011761">
    <property type="entry name" value="ATP-grasp"/>
</dbReference>
<dbReference type="Gene3D" id="3.10.20.310">
    <property type="entry name" value="membrane protein fhac"/>
    <property type="match status" value="1"/>
</dbReference>
<evidence type="ECO:0000256" key="16">
    <source>
        <dbReference type="ARBA" id="ARBA00023134"/>
    </source>
</evidence>
<name>A0A7R8XEA0_9CRUS</name>
<keyword evidence="7" id="KW-0963">Cytoplasm</keyword>
<evidence type="ECO:0000256" key="2">
    <source>
        <dbReference type="ARBA" id="ARBA00004496"/>
    </source>
</evidence>
<dbReference type="InterPro" id="IPR003008">
    <property type="entry name" value="Tubulin_FtsZ_GTPase"/>
</dbReference>
<dbReference type="SUPFAM" id="SSF52490">
    <property type="entry name" value="Tubulin nucleotide-binding domain-like"/>
    <property type="match status" value="1"/>
</dbReference>
<dbReference type="SUPFAM" id="SSF51984">
    <property type="entry name" value="MurCD N-terminal domain"/>
    <property type="match status" value="1"/>
</dbReference>
<keyword evidence="19" id="KW-0961">Cell wall biogenesis/degradation</keyword>
<keyword evidence="14" id="KW-0573">Peptidoglycan synthesis</keyword>
<dbReference type="InterPro" id="IPR000291">
    <property type="entry name" value="D-Ala_lig_Van_CS"/>
</dbReference>
<evidence type="ECO:0000256" key="7">
    <source>
        <dbReference type="ARBA" id="ARBA00022490"/>
    </source>
</evidence>
<dbReference type="InterPro" id="IPR024757">
    <property type="entry name" value="FtsZ_C"/>
</dbReference>
<dbReference type="Gene3D" id="3.40.50.1440">
    <property type="entry name" value="Tubulin/FtsZ, GTPase domain"/>
    <property type="match status" value="1"/>
</dbReference>
<dbReference type="GO" id="GO:0005524">
    <property type="term" value="F:ATP binding"/>
    <property type="evidence" value="ECO:0007669"/>
    <property type="project" value="UniProtKB-UniRule"/>
</dbReference>
<evidence type="ECO:0000256" key="3">
    <source>
        <dbReference type="ARBA" id="ARBA00004752"/>
    </source>
</evidence>
<dbReference type="InterPro" id="IPR026579">
    <property type="entry name" value="FtsQ"/>
</dbReference>
<dbReference type="InterPro" id="IPR036525">
    <property type="entry name" value="Tubulin/FtsZ_GTPase_sf"/>
</dbReference>
<dbReference type="PANTHER" id="PTHR43445:SF3">
    <property type="entry name" value="UDP-N-ACETYLMURAMATE--L-ALANINE LIGASE"/>
    <property type="match status" value="1"/>
</dbReference>
<dbReference type="InterPro" id="IPR045335">
    <property type="entry name" value="FtsQ_C_sf"/>
</dbReference>
<dbReference type="InterPro" id="IPR050061">
    <property type="entry name" value="MurCDEF_pg_biosynth"/>
</dbReference>
<dbReference type="InterPro" id="IPR016185">
    <property type="entry name" value="PreATP-grasp_dom_sf"/>
</dbReference>
<dbReference type="GO" id="GO:0016020">
    <property type="term" value="C:membrane"/>
    <property type="evidence" value="ECO:0007669"/>
    <property type="project" value="UniProtKB-SubCell"/>
</dbReference>
<evidence type="ECO:0000256" key="8">
    <source>
        <dbReference type="ARBA" id="ARBA00022598"/>
    </source>
</evidence>
<dbReference type="InterPro" id="IPR005758">
    <property type="entry name" value="UDP-N-AcMur_Ala_ligase_MurC"/>
</dbReference>
<dbReference type="Gene3D" id="3.40.1190.10">
    <property type="entry name" value="Mur-like, catalytic domain"/>
    <property type="match status" value="1"/>
</dbReference>
<dbReference type="InterPro" id="IPR043129">
    <property type="entry name" value="ATPase_NBD"/>
</dbReference>
<comment type="subcellular location">
    <subcellularLocation>
        <location evidence="2">Cytoplasm</location>
    </subcellularLocation>
    <subcellularLocation>
        <location evidence="1">Membrane</location>
    </subcellularLocation>
</comment>
<dbReference type="InterPro" id="IPR013685">
    <property type="entry name" value="POTRA_FtsQ_type"/>
</dbReference>
<dbReference type="GO" id="GO:0008360">
    <property type="term" value="P:regulation of cell shape"/>
    <property type="evidence" value="ECO:0007669"/>
    <property type="project" value="UniProtKB-KW"/>
</dbReference>
<evidence type="ECO:0000256" key="1">
    <source>
        <dbReference type="ARBA" id="ARBA00004370"/>
    </source>
</evidence>
<dbReference type="Pfam" id="PF03799">
    <property type="entry name" value="FtsQ_DivIB_C"/>
    <property type="match status" value="1"/>
</dbReference>
<dbReference type="GO" id="GO:0071555">
    <property type="term" value="P:cell wall organization"/>
    <property type="evidence" value="ECO:0007669"/>
    <property type="project" value="UniProtKB-KW"/>
</dbReference>
<evidence type="ECO:0000256" key="11">
    <source>
        <dbReference type="ARBA" id="ARBA00022741"/>
    </source>
</evidence>
<dbReference type="GO" id="GO:0008716">
    <property type="term" value="F:D-alanine-D-alanine ligase activity"/>
    <property type="evidence" value="ECO:0007669"/>
    <property type="project" value="InterPro"/>
</dbReference>
<dbReference type="Gene3D" id="3.30.470.20">
    <property type="entry name" value="ATP-grasp fold, B domain"/>
    <property type="match status" value="2"/>
</dbReference>
<keyword evidence="13" id="KW-0133">Cell shape</keyword>
<evidence type="ECO:0000256" key="20">
    <source>
        <dbReference type="ARBA" id="ARBA00047833"/>
    </source>
</evidence>
<dbReference type="Pfam" id="PF08478">
    <property type="entry name" value="POTRA_1"/>
    <property type="match status" value="1"/>
</dbReference>
<feature type="non-terminal residue" evidence="24">
    <location>
        <position position="1"/>
    </location>
</feature>
<dbReference type="CDD" id="cd02201">
    <property type="entry name" value="FtsZ_type1"/>
    <property type="match status" value="1"/>
</dbReference>
<evidence type="ECO:0000259" key="22">
    <source>
        <dbReference type="PROSITE" id="PS50975"/>
    </source>
</evidence>
<dbReference type="Proteomes" id="UP000677054">
    <property type="component" value="Unassembled WGS sequence"/>
</dbReference>
<evidence type="ECO:0000256" key="14">
    <source>
        <dbReference type="ARBA" id="ARBA00022984"/>
    </source>
</evidence>
<dbReference type="PROSITE" id="PS00843">
    <property type="entry name" value="DALA_DALA_LIGASE_1"/>
    <property type="match status" value="1"/>
</dbReference>
<dbReference type="Pfam" id="PF02875">
    <property type="entry name" value="Mur_ligase_C"/>
    <property type="match status" value="1"/>
</dbReference>
<dbReference type="NCBIfam" id="TIGR01082">
    <property type="entry name" value="murC"/>
    <property type="match status" value="1"/>
</dbReference>
<proteinExistence type="inferred from homology"/>
<dbReference type="GO" id="GO:0003924">
    <property type="term" value="F:GTPase activity"/>
    <property type="evidence" value="ECO:0007669"/>
    <property type="project" value="InterPro"/>
</dbReference>
<dbReference type="InterPro" id="IPR020823">
    <property type="entry name" value="Cell_div_FtsA"/>
</dbReference>
<dbReference type="GO" id="GO:0008763">
    <property type="term" value="F:UDP-N-acetylmuramate-L-alanine ligase activity"/>
    <property type="evidence" value="ECO:0007669"/>
    <property type="project" value="UniProtKB-EC"/>
</dbReference>
<dbReference type="NCBIfam" id="TIGR01174">
    <property type="entry name" value="ftsA"/>
    <property type="match status" value="1"/>
</dbReference>
<dbReference type="Pfam" id="PF00091">
    <property type="entry name" value="Tubulin"/>
    <property type="match status" value="1"/>
</dbReference>
<keyword evidence="17" id="KW-0472">Membrane</keyword>
<keyword evidence="16" id="KW-0342">GTP-binding</keyword>
<evidence type="ECO:0000256" key="15">
    <source>
        <dbReference type="ARBA" id="ARBA00022989"/>
    </source>
</evidence>
<keyword evidence="11 21" id="KW-0547">Nucleotide-binding</keyword>
<dbReference type="InterPro" id="IPR011095">
    <property type="entry name" value="Dala_Dala_lig_C"/>
</dbReference>
<keyword evidence="6" id="KW-1003">Cell membrane</keyword>
<dbReference type="InterPro" id="IPR036565">
    <property type="entry name" value="Mur-like_cat_sf"/>
</dbReference>
<evidence type="ECO:0000256" key="4">
    <source>
        <dbReference type="ARBA" id="ARBA00009690"/>
    </source>
</evidence>
<dbReference type="SMART" id="SM00864">
    <property type="entry name" value="Tubulin"/>
    <property type="match status" value="1"/>
</dbReference>
<protein>
    <recommendedName>
        <fullName evidence="5">UDP-N-acetylmuramate--L-alanine ligase</fullName>
        <ecNumber evidence="5">6.3.2.8</ecNumber>
    </recommendedName>
</protein>
<dbReference type="Pfam" id="PF14450">
    <property type="entry name" value="FtsA"/>
    <property type="match status" value="1"/>
</dbReference>
<dbReference type="PRINTS" id="PR00423">
    <property type="entry name" value="CELLDVISFTSZ"/>
</dbReference>
<feature type="domain" description="ATP-grasp" evidence="22">
    <location>
        <begin position="539"/>
        <end position="739"/>
    </location>
</feature>
<dbReference type="InterPro" id="IPR018316">
    <property type="entry name" value="Tubulin/FtsZ_2-layer-sand-dom"/>
</dbReference>
<dbReference type="InterPro" id="IPR008280">
    <property type="entry name" value="Tub_FtsZ_C"/>
</dbReference>
<dbReference type="CDD" id="cd24048">
    <property type="entry name" value="ASKHA_NBD_FtsA"/>
    <property type="match status" value="1"/>
</dbReference>
<sequence length="1841" mass="199628">MKHVVKKIHFIGIGGTGMCGIAEVLLTTGHYQISGSDMTSNAATKRLKKLGATIHIGHKAENLAKVDVVVVSTAISEENPEVILAREKGIPIVPRAVMLAELMRLKQGIAIAGTHGKTTTTSLVASVLAQGGLDPTFVIGGRLVSAGANARLGAGDFIVAEADESDASFLNLLPVIEVITNIDADHMETYGHDFNKLKQAFVDFTQHLPFYGLAVLCVDDPHVREIIPRISKPIIRYGFAEDAQIRAIDVVAKNGQMQFKVKRVGEKDLKVTLNLPGLHNVQNALAAIAIATELEVDDAAIVEALKTFDGVGRRFQRYGEIATKQNGTFTLIDDYGHHPVEMKATIEAARGAFPSRRLVLAFQPHRYTRTRDCFEDFANILSSVDGLLLTEVYAAGEQPIVAADGRSLARAVRVHGKVEPVFVEDVAHLPSQILEFAQNNDVIICMGAGSIGGVPAQVVELVNDMQVKQKVVVIMGGWSAERSVSLESGMGVLNALKSRGVDAHAFDLGHDALSKLQEEQYTQAFITAHGRYGEDGCLQGLLEIMHIPYSGSGVLASSMAMNKETTKRLWSSFNLSTPQFRMLSQDTDFDAVVEELGLPLMSPYSAVMVEEYIIGDELTCAMIENVDGTVQALPLIRIVPKTGSFDFESKYLRDDTEFHIPCGLSDAMEREIQTLALAAYKTLGCRGWARADVMLDKNRNKPFLLEMNTAPGMTSHSLVPMAAKAAGLSYEDLVIKVLATARNDHQLNNSFILWQDEKSLNDLGRALMWLVAAVFCFVLLLGLRQLPWFEVKHVIVESDKDETLRFINQKQIEGVLRQSQGGNLFAIDLQGIRQQAMQLPWVRQITVRRVWPNTLLLRIEEHQPLARWKEGALVNAQGELFFASSAQAEEDGELPELSGPDGSEKMVSDRFNDINQWIKPLKTKVRRLVLSDRYAWDAVLSNGLTLKLGQERKEGWLQTRVKRFVASYPSVVKKWGRDITVVDLRYSNGFAVTARNLEFVSELGARQNMSREAKNILIALDIGTSKIVALAAEVQPEGHYDVIGYGYSDSKGLKKGVVVNIESTVQSITKAIEELELMADCKVHMVCTGVAGSHVKGFNSVGMVAIKDREVSQADVDRVIETASAVNLPNDKQILHTLTQEYKIDDQEEIREPIGMSGLRLEVKAHIVTGSISAVQNIIKCIHRAGIDVSDLVLQPLASSYAVLTEDEKELGVVLIDIGGGTTDIAIFAGGAIRHTAVIPIAGDQITNDIAMALRTPTQDAEMIKVERGVAKQMLTDPDEMIEVPSVGDREPRAISRQVLAAVIEPRADELFRLVQEVISQSGWEDALSSGVVLTGGASLMPGMVELAEEVFLKPARVGMPHYDRNLKEMVRSPRYATAIGLLEYSYRRLGKTVEVEAIVDITDIKVVEPDLSSGIVIKVVGVGGAGGNAVQHMIERGVDGVEFICANTDAQALTRSGATKLIQLGKSGLGAGARPEVGRMTAEDCRDKIADAIRGANMVFITGGMGGGTGTGAAPVVAQVAKEMGILTVGVVSKPFQFEGKKRMDLAEVGANELAKNVDSLIVVLNQKLFEVMDDDAGLDDAFKAADDVLYNAVAGIAEVITSEGIVNVDFEDVRTVMAEQGKAMMGTATAKGPDRARNATEQAVKSPLLEGINLAGVRGVVLNITGSRSSLKLRETQEAADIVNQYTHGEATLIFGAVYDDTMGDEIRVTIIATGLGDAQKPIRGLESPQQFNQTQEAPQVQQAAHVPPNPWSNTVNSATPIPQGIPNYGGHGERAPTHAQEPQIPVAASADATRKPSMPAGVWQVNSARQSANAQIDALREKGYDTLDIPTFLRNQAD</sequence>
<dbReference type="HAMAP" id="MF_00046">
    <property type="entry name" value="MurC"/>
    <property type="match status" value="1"/>
</dbReference>
<dbReference type="Pfam" id="PF02491">
    <property type="entry name" value="SHS2_FTSA"/>
    <property type="match status" value="1"/>
</dbReference>
<comment type="similarity">
    <text evidence="4">Belongs to the FtsZ family.</text>
</comment>
<evidence type="ECO:0000256" key="17">
    <source>
        <dbReference type="ARBA" id="ARBA00023136"/>
    </source>
</evidence>
<dbReference type="Pfam" id="PF12327">
    <property type="entry name" value="FtsZ_C"/>
    <property type="match status" value="1"/>
</dbReference>
<dbReference type="SUPFAM" id="SSF55307">
    <property type="entry name" value="Tubulin C-terminal domain-like"/>
    <property type="match status" value="1"/>
</dbReference>
<dbReference type="InterPro" id="IPR000713">
    <property type="entry name" value="Mur_ligase_N"/>
</dbReference>
<dbReference type="InterPro" id="IPR013221">
    <property type="entry name" value="Mur_ligase_cen"/>
</dbReference>
<reference evidence="24" key="1">
    <citation type="submission" date="2020-11" db="EMBL/GenBank/DDBJ databases">
        <authorList>
            <person name="Tran Van P."/>
        </authorList>
    </citation>
    <scope>NUCLEOTIDE SEQUENCE</scope>
</reference>
<dbReference type="InterPro" id="IPR004101">
    <property type="entry name" value="Mur_ligase_C"/>
</dbReference>
<evidence type="ECO:0000256" key="12">
    <source>
        <dbReference type="ARBA" id="ARBA00022840"/>
    </source>
</evidence>
<dbReference type="InterPro" id="IPR000158">
    <property type="entry name" value="Cell_div_FtsZ"/>
</dbReference>
<dbReference type="GO" id="GO:0005525">
    <property type="term" value="F:GTP binding"/>
    <property type="evidence" value="ECO:0007669"/>
    <property type="project" value="UniProtKB-KW"/>
</dbReference>
<dbReference type="SMART" id="SM00865">
    <property type="entry name" value="Tubulin_C"/>
    <property type="match status" value="1"/>
</dbReference>
<dbReference type="Gene3D" id="3.90.190.20">
    <property type="entry name" value="Mur ligase, C-terminal domain"/>
    <property type="match status" value="1"/>
</dbReference>
<evidence type="ECO:0000256" key="13">
    <source>
        <dbReference type="ARBA" id="ARBA00022960"/>
    </source>
</evidence>
<keyword evidence="18" id="KW-0131">Cell cycle</keyword>
<dbReference type="Gene3D" id="3.40.50.20">
    <property type="match status" value="1"/>
</dbReference>
<dbReference type="FunFam" id="3.40.50.1440:FF:000001">
    <property type="entry name" value="Cell division protein FtsZ"/>
    <property type="match status" value="1"/>
</dbReference>
<evidence type="ECO:0000256" key="5">
    <source>
        <dbReference type="ARBA" id="ARBA00012211"/>
    </source>
</evidence>
<dbReference type="EMBL" id="CAJPEV010001724">
    <property type="protein sequence ID" value="CAG0894048.1"/>
    <property type="molecule type" value="Genomic_DNA"/>
</dbReference>
<dbReference type="NCBIfam" id="TIGR00065">
    <property type="entry name" value="ftsZ"/>
    <property type="match status" value="1"/>
</dbReference>
<keyword evidence="9" id="KW-0132">Cell division</keyword>
<dbReference type="SUPFAM" id="SSF53244">
    <property type="entry name" value="MurD-like peptide ligases, peptide-binding domain"/>
    <property type="match status" value="1"/>
</dbReference>
<dbReference type="FunFam" id="3.30.1490.110:FF:000001">
    <property type="entry name" value="Cell division protein FtsA"/>
    <property type="match status" value="1"/>
</dbReference>
<dbReference type="SUPFAM" id="SSF53623">
    <property type="entry name" value="MurD-like peptide ligases, catalytic domain"/>
    <property type="match status" value="1"/>
</dbReference>
<dbReference type="SUPFAM" id="SSF53067">
    <property type="entry name" value="Actin-like ATPase domain"/>
    <property type="match status" value="2"/>
</dbReference>
<dbReference type="Gene3D" id="3.40.50.720">
    <property type="entry name" value="NAD(P)-binding Rossmann-like Domain"/>
    <property type="match status" value="1"/>
</dbReference>
<dbReference type="Pfam" id="PF01225">
    <property type="entry name" value="Mur_ligase"/>
    <property type="match status" value="1"/>
</dbReference>
<dbReference type="PANTHER" id="PTHR43445">
    <property type="entry name" value="UDP-N-ACETYLMURAMATE--L-ALANINE LIGASE-RELATED"/>
    <property type="match status" value="1"/>
</dbReference>
<keyword evidence="10" id="KW-0812">Transmembrane</keyword>
<dbReference type="Pfam" id="PF07478">
    <property type="entry name" value="Dala_Dala_lig_C"/>
    <property type="match status" value="1"/>
</dbReference>
<evidence type="ECO:0000313" key="24">
    <source>
        <dbReference type="EMBL" id="CAD7248154.1"/>
    </source>
</evidence>
<dbReference type="HAMAP" id="MF_00911">
    <property type="entry name" value="FtsQ_subfam"/>
    <property type="match status" value="1"/>
</dbReference>
<gene>
    <name evidence="24" type="ORF">DSTB1V02_LOCUS7975</name>
</gene>
<keyword evidence="12 21" id="KW-0067">ATP-binding</keyword>
<organism evidence="24">
    <name type="scientific">Darwinula stevensoni</name>
    <dbReference type="NCBI Taxonomy" id="69355"/>
    <lineage>
        <taxon>Eukaryota</taxon>
        <taxon>Metazoa</taxon>
        <taxon>Ecdysozoa</taxon>
        <taxon>Arthropoda</taxon>
        <taxon>Crustacea</taxon>
        <taxon>Oligostraca</taxon>
        <taxon>Ostracoda</taxon>
        <taxon>Podocopa</taxon>
        <taxon>Podocopida</taxon>
        <taxon>Darwinulocopina</taxon>
        <taxon>Darwinuloidea</taxon>
        <taxon>Darwinulidae</taxon>
        <taxon>Darwinula</taxon>
    </lineage>
</organism>
<accession>A0A7R8XEA0</accession>
<dbReference type="Gene3D" id="3.30.1330.20">
    <property type="entry name" value="Tubulin/FtsZ, C-terminal domain"/>
    <property type="match status" value="1"/>
</dbReference>
<dbReference type="FunFam" id="3.40.1190.10:FF:000001">
    <property type="entry name" value="UDP-N-acetylmuramate--L-alanine ligase"/>
    <property type="match status" value="1"/>
</dbReference>
<evidence type="ECO:0000256" key="21">
    <source>
        <dbReference type="PROSITE-ProRule" id="PRU00409"/>
    </source>
</evidence>
<keyword evidence="25" id="KW-1185">Reference proteome</keyword>
<evidence type="ECO:0000256" key="6">
    <source>
        <dbReference type="ARBA" id="ARBA00022475"/>
    </source>
</evidence>
<dbReference type="Gene3D" id="3.30.420.40">
    <property type="match status" value="2"/>
</dbReference>
<evidence type="ECO:0000256" key="19">
    <source>
        <dbReference type="ARBA" id="ARBA00023316"/>
    </source>
</evidence>
<comment type="catalytic activity">
    <reaction evidence="20">
        <text>UDP-N-acetyl-alpha-D-muramate + L-alanine + ATP = UDP-N-acetyl-alpha-D-muramoyl-L-alanine + ADP + phosphate + H(+)</text>
        <dbReference type="Rhea" id="RHEA:23372"/>
        <dbReference type="ChEBI" id="CHEBI:15378"/>
        <dbReference type="ChEBI" id="CHEBI:30616"/>
        <dbReference type="ChEBI" id="CHEBI:43474"/>
        <dbReference type="ChEBI" id="CHEBI:57972"/>
        <dbReference type="ChEBI" id="CHEBI:70757"/>
        <dbReference type="ChEBI" id="CHEBI:83898"/>
        <dbReference type="ChEBI" id="CHEBI:456216"/>
        <dbReference type="EC" id="6.3.2.8"/>
    </reaction>
</comment>
<dbReference type="GO" id="GO:0051301">
    <property type="term" value="P:cell division"/>
    <property type="evidence" value="ECO:0007669"/>
    <property type="project" value="UniProtKB-KW"/>
</dbReference>
<dbReference type="UniPathway" id="UPA00219"/>
<dbReference type="SMART" id="SM00842">
    <property type="entry name" value="FtsA"/>
    <property type="match status" value="1"/>
</dbReference>
<dbReference type="Gene3D" id="3.40.50.11690">
    <property type="entry name" value="Cell division protein FtsQ/DivIB"/>
    <property type="match status" value="1"/>
</dbReference>
<dbReference type="PROSITE" id="PS00844">
    <property type="entry name" value="DALA_DALA_LIGASE_2"/>
    <property type="match status" value="1"/>
</dbReference>
<comment type="pathway">
    <text evidence="3">Cell wall biogenesis; peptidoglycan biosynthesis.</text>
</comment>
<dbReference type="SUPFAM" id="SSF52440">
    <property type="entry name" value="PreATP-grasp domain"/>
    <property type="match status" value="1"/>
</dbReference>
<dbReference type="InterPro" id="IPR037103">
    <property type="entry name" value="Tubulin/FtsZ-like_C"/>
</dbReference>
<dbReference type="OrthoDB" id="6381022at2759"/>
<dbReference type="SUPFAM" id="SSF56059">
    <property type="entry name" value="Glutathione synthetase ATP-binding domain-like"/>
    <property type="match status" value="1"/>
</dbReference>
<dbReference type="InterPro" id="IPR034746">
    <property type="entry name" value="POTRA"/>
</dbReference>
<dbReference type="PROSITE" id="PS50975">
    <property type="entry name" value="ATP_GRASP"/>
    <property type="match status" value="1"/>
</dbReference>
<dbReference type="GO" id="GO:0005737">
    <property type="term" value="C:cytoplasm"/>
    <property type="evidence" value="ECO:0007669"/>
    <property type="project" value="UniProtKB-SubCell"/>
</dbReference>
<evidence type="ECO:0000313" key="25">
    <source>
        <dbReference type="Proteomes" id="UP000677054"/>
    </source>
</evidence>
<dbReference type="PROSITE" id="PS51779">
    <property type="entry name" value="POTRA"/>
    <property type="match status" value="1"/>
</dbReference>
<feature type="domain" description="POTRA" evidence="23">
    <location>
        <begin position="789"/>
        <end position="862"/>
    </location>
</feature>